<dbReference type="GO" id="GO:0004061">
    <property type="term" value="F:arylformamidase activity"/>
    <property type="evidence" value="ECO:0007669"/>
    <property type="project" value="InterPro"/>
</dbReference>
<comment type="similarity">
    <text evidence="1">Belongs to the Cyclase 1 superfamily.</text>
</comment>
<protein>
    <submittedName>
        <fullName evidence="4">Uu.00g065680.m01.CDS01</fullName>
    </submittedName>
</protein>
<dbReference type="AlphaFoldDB" id="A0AAI8VTT9"/>
<dbReference type="PANTHER" id="PTHR34861:SF11">
    <property type="entry name" value="CYCLASE"/>
    <property type="match status" value="1"/>
</dbReference>
<feature type="signal peptide" evidence="3">
    <location>
        <begin position="1"/>
        <end position="19"/>
    </location>
</feature>
<name>A0AAI8VTT9_9PEZI</name>
<dbReference type="EMBL" id="CAUWAG010000018">
    <property type="protein sequence ID" value="CAJ2510943.1"/>
    <property type="molecule type" value="Genomic_DNA"/>
</dbReference>
<keyword evidence="3" id="KW-0732">Signal</keyword>
<reference evidence="4" key="1">
    <citation type="submission" date="2023-10" db="EMBL/GenBank/DDBJ databases">
        <authorList>
            <person name="Hackl T."/>
        </authorList>
    </citation>
    <scope>NUCLEOTIDE SEQUENCE</scope>
</reference>
<evidence type="ECO:0000256" key="1">
    <source>
        <dbReference type="ARBA" id="ARBA00007865"/>
    </source>
</evidence>
<feature type="region of interest" description="Disordered" evidence="2">
    <location>
        <begin position="30"/>
        <end position="58"/>
    </location>
</feature>
<dbReference type="InterPro" id="IPR037175">
    <property type="entry name" value="KFase_sf"/>
</dbReference>
<evidence type="ECO:0000313" key="4">
    <source>
        <dbReference type="EMBL" id="CAJ2510943.1"/>
    </source>
</evidence>
<organism evidence="4 5">
    <name type="scientific">Anthostomella pinea</name>
    <dbReference type="NCBI Taxonomy" id="933095"/>
    <lineage>
        <taxon>Eukaryota</taxon>
        <taxon>Fungi</taxon>
        <taxon>Dikarya</taxon>
        <taxon>Ascomycota</taxon>
        <taxon>Pezizomycotina</taxon>
        <taxon>Sordariomycetes</taxon>
        <taxon>Xylariomycetidae</taxon>
        <taxon>Xylariales</taxon>
        <taxon>Xylariaceae</taxon>
        <taxon>Anthostomella</taxon>
    </lineage>
</organism>
<dbReference type="InterPro" id="IPR007325">
    <property type="entry name" value="KFase/CYL"/>
</dbReference>
<dbReference type="GO" id="GO:0019441">
    <property type="term" value="P:L-tryptophan catabolic process to kynurenine"/>
    <property type="evidence" value="ECO:0007669"/>
    <property type="project" value="InterPro"/>
</dbReference>
<comment type="caution">
    <text evidence="4">The sequence shown here is derived from an EMBL/GenBank/DDBJ whole genome shotgun (WGS) entry which is preliminary data.</text>
</comment>
<dbReference type="PANTHER" id="PTHR34861">
    <property type="match status" value="1"/>
</dbReference>
<dbReference type="Gene3D" id="3.50.30.50">
    <property type="entry name" value="Putative cyclase"/>
    <property type="match status" value="1"/>
</dbReference>
<accession>A0AAI8VTT9</accession>
<evidence type="ECO:0000313" key="5">
    <source>
        <dbReference type="Proteomes" id="UP001295740"/>
    </source>
</evidence>
<evidence type="ECO:0000256" key="2">
    <source>
        <dbReference type="SAM" id="MobiDB-lite"/>
    </source>
</evidence>
<feature type="chain" id="PRO_5042469217" evidence="3">
    <location>
        <begin position="20"/>
        <end position="392"/>
    </location>
</feature>
<dbReference type="SUPFAM" id="SSF102198">
    <property type="entry name" value="Putative cyclase"/>
    <property type="match status" value="1"/>
</dbReference>
<dbReference type="Pfam" id="PF04199">
    <property type="entry name" value="Cyclase"/>
    <property type="match status" value="1"/>
</dbReference>
<gene>
    <name evidence="4" type="ORF">KHLLAP_LOCUS11411</name>
</gene>
<proteinExistence type="inferred from homology"/>
<sequence length="392" mass="43182">MRSFTSVLLLAIAITSVLGHPADLQAERDRLSSVSSQHVERERLVQRSTSRKYSPADSNPYADWPSYSQLPLDSSYPTKAGWGVWGADDVDGALNHITNATILSARSEIQLGETFNLNLPLEEPSIPINPSRKPLQHLFQPESGYTDDVVVMNTQISTQYDSLRHFPYSTNTSIDTYRWYNDLIPSYEDVIGPAPTTVLGIQQAADKAIVARGVLLDFEGWAATQNLTHDMLHTNYSITSSQLDSVAAWEGMPSDWAKPGDILFIRTGWLAQFLALDAYDQNILPYSKEAPSGGMLASAETLEWMWEKKIAMVAADNPAFESTPFSQTIDGVPRSLHQVFIGGWGMSILEFIDMEKLAPALHSLGRSSFFVTVCPMNIVSGIASPPNAIAII</sequence>
<dbReference type="Proteomes" id="UP001295740">
    <property type="component" value="Unassembled WGS sequence"/>
</dbReference>
<evidence type="ECO:0000256" key="3">
    <source>
        <dbReference type="SAM" id="SignalP"/>
    </source>
</evidence>
<keyword evidence="5" id="KW-1185">Reference proteome</keyword>